<evidence type="ECO:0000259" key="4">
    <source>
        <dbReference type="PROSITE" id="PS50932"/>
    </source>
</evidence>
<dbReference type="InterPro" id="IPR000843">
    <property type="entry name" value="HTH_LacI"/>
</dbReference>
<dbReference type="InterPro" id="IPR046335">
    <property type="entry name" value="LacI/GalR-like_sensor"/>
</dbReference>
<keyword evidence="6" id="KW-1185">Reference proteome</keyword>
<dbReference type="RefSeq" id="WP_380129679.1">
    <property type="nucleotide sequence ID" value="NZ_JBHSEG010000001.1"/>
</dbReference>
<evidence type="ECO:0000256" key="3">
    <source>
        <dbReference type="ARBA" id="ARBA00023163"/>
    </source>
</evidence>
<dbReference type="PANTHER" id="PTHR30146:SF109">
    <property type="entry name" value="HTH-TYPE TRANSCRIPTIONAL REGULATOR GALS"/>
    <property type="match status" value="1"/>
</dbReference>
<dbReference type="Pfam" id="PF00356">
    <property type="entry name" value="LacI"/>
    <property type="match status" value="1"/>
</dbReference>
<organism evidence="5 6">
    <name type="scientific">Deinococcus sonorensis</name>
    <dbReference type="NCBI Taxonomy" id="309891"/>
    <lineage>
        <taxon>Bacteria</taxon>
        <taxon>Thermotogati</taxon>
        <taxon>Deinococcota</taxon>
        <taxon>Deinococci</taxon>
        <taxon>Deinococcales</taxon>
        <taxon>Deinococcaceae</taxon>
        <taxon>Deinococcus</taxon>
    </lineage>
</organism>
<dbReference type="GO" id="GO:0003677">
    <property type="term" value="F:DNA binding"/>
    <property type="evidence" value="ECO:0007669"/>
    <property type="project" value="UniProtKB-KW"/>
</dbReference>
<comment type="caution">
    <text evidence="5">The sequence shown here is derived from an EMBL/GenBank/DDBJ whole genome shotgun (WGS) entry which is preliminary data.</text>
</comment>
<dbReference type="SMART" id="SM00354">
    <property type="entry name" value="HTH_LACI"/>
    <property type="match status" value="1"/>
</dbReference>
<feature type="domain" description="HTH lacI-type" evidence="4">
    <location>
        <begin position="7"/>
        <end position="50"/>
    </location>
</feature>
<dbReference type="SUPFAM" id="SSF53822">
    <property type="entry name" value="Periplasmic binding protein-like I"/>
    <property type="match status" value="1"/>
</dbReference>
<keyword evidence="3" id="KW-0804">Transcription</keyword>
<sequence length="330" mass="35933">MDMTGSPTVRDVARHAGVSVATVSRSLNNQPGISADTRQRVLDAASSLGYNLGNLRPARPRRVVFLHRRESQTVSDNPFYSHVLHGVEDACRAEKLGLSFCSVAHDDPVPELIARQEADGVVCVGYFEPHQLRSVLELNVPAVLVDHWFPGMTCVNSDNFAGAYLLTRHLIELGRRRIAFINGPLTHYSIAQRQQGYRHALLAYGLTPDSALEVPRDPLDDEAGTDSAVQRLMRLPQPPDAIVAYNDATALSVLRSCQRLGLSVPSDVAVVGFDDLASAAQSIPPLTTIRVDKQALGRQGVEYLLNRTPEPQQLVLPVALVVRGSSVSQP</sequence>
<dbReference type="Gene3D" id="1.10.260.40">
    <property type="entry name" value="lambda repressor-like DNA-binding domains"/>
    <property type="match status" value="1"/>
</dbReference>
<dbReference type="InterPro" id="IPR010982">
    <property type="entry name" value="Lambda_DNA-bd_dom_sf"/>
</dbReference>
<dbReference type="PRINTS" id="PR00036">
    <property type="entry name" value="HTHLACI"/>
</dbReference>
<evidence type="ECO:0000313" key="5">
    <source>
        <dbReference type="EMBL" id="MFC4452870.1"/>
    </source>
</evidence>
<dbReference type="InterPro" id="IPR028082">
    <property type="entry name" value="Peripla_BP_I"/>
</dbReference>
<keyword evidence="2 5" id="KW-0238">DNA-binding</keyword>
<reference evidence="6" key="1">
    <citation type="journal article" date="2019" name="Int. J. Syst. Evol. Microbiol.">
        <title>The Global Catalogue of Microorganisms (GCM) 10K type strain sequencing project: providing services to taxonomists for standard genome sequencing and annotation.</title>
        <authorList>
            <consortium name="The Broad Institute Genomics Platform"/>
            <consortium name="The Broad Institute Genome Sequencing Center for Infectious Disease"/>
            <person name="Wu L."/>
            <person name="Ma J."/>
        </authorList>
    </citation>
    <scope>NUCLEOTIDE SEQUENCE [LARGE SCALE GENOMIC DNA]</scope>
    <source>
        <strain evidence="6">CCUG 39970</strain>
    </source>
</reference>
<gene>
    <name evidence="5" type="ORF">ACFO0P_03705</name>
</gene>
<dbReference type="EMBL" id="JBHSEG010000001">
    <property type="protein sequence ID" value="MFC4452870.1"/>
    <property type="molecule type" value="Genomic_DNA"/>
</dbReference>
<accession>A0ABV8Y1T7</accession>
<proteinExistence type="predicted"/>
<dbReference type="PANTHER" id="PTHR30146">
    <property type="entry name" value="LACI-RELATED TRANSCRIPTIONAL REPRESSOR"/>
    <property type="match status" value="1"/>
</dbReference>
<dbReference type="PROSITE" id="PS50932">
    <property type="entry name" value="HTH_LACI_2"/>
    <property type="match status" value="1"/>
</dbReference>
<dbReference type="CDD" id="cd01392">
    <property type="entry name" value="HTH_LacI"/>
    <property type="match status" value="1"/>
</dbReference>
<dbReference type="Pfam" id="PF13377">
    <property type="entry name" value="Peripla_BP_3"/>
    <property type="match status" value="1"/>
</dbReference>
<dbReference type="Proteomes" id="UP001595939">
    <property type="component" value="Unassembled WGS sequence"/>
</dbReference>
<protein>
    <submittedName>
        <fullName evidence="5">LacI family DNA-binding transcriptional regulator</fullName>
    </submittedName>
</protein>
<dbReference type="SUPFAM" id="SSF47413">
    <property type="entry name" value="lambda repressor-like DNA-binding domains"/>
    <property type="match status" value="1"/>
</dbReference>
<dbReference type="Gene3D" id="3.40.50.2300">
    <property type="match status" value="2"/>
</dbReference>
<evidence type="ECO:0000256" key="1">
    <source>
        <dbReference type="ARBA" id="ARBA00023015"/>
    </source>
</evidence>
<evidence type="ECO:0000256" key="2">
    <source>
        <dbReference type="ARBA" id="ARBA00023125"/>
    </source>
</evidence>
<name>A0ABV8Y1T7_9DEIO</name>
<keyword evidence="1" id="KW-0805">Transcription regulation</keyword>
<dbReference type="CDD" id="cd06267">
    <property type="entry name" value="PBP1_LacI_sugar_binding-like"/>
    <property type="match status" value="1"/>
</dbReference>
<evidence type="ECO:0000313" key="6">
    <source>
        <dbReference type="Proteomes" id="UP001595939"/>
    </source>
</evidence>